<name>A0A9D4KNL6_DREPO</name>
<reference evidence="1" key="2">
    <citation type="submission" date="2020-11" db="EMBL/GenBank/DDBJ databases">
        <authorList>
            <person name="McCartney M.A."/>
            <person name="Auch B."/>
            <person name="Kono T."/>
            <person name="Mallez S."/>
            <person name="Becker A."/>
            <person name="Gohl D.M."/>
            <person name="Silverstein K.A.T."/>
            <person name="Koren S."/>
            <person name="Bechman K.B."/>
            <person name="Herman A."/>
            <person name="Abrahante J.E."/>
            <person name="Garbe J."/>
        </authorList>
    </citation>
    <scope>NUCLEOTIDE SEQUENCE</scope>
    <source>
        <strain evidence="1">Duluth1</strain>
        <tissue evidence="1">Whole animal</tissue>
    </source>
</reference>
<gene>
    <name evidence="1" type="ORF">DPMN_116029</name>
</gene>
<comment type="caution">
    <text evidence="1">The sequence shown here is derived from an EMBL/GenBank/DDBJ whole genome shotgun (WGS) entry which is preliminary data.</text>
</comment>
<evidence type="ECO:0000313" key="2">
    <source>
        <dbReference type="Proteomes" id="UP000828390"/>
    </source>
</evidence>
<dbReference type="Proteomes" id="UP000828390">
    <property type="component" value="Unassembled WGS sequence"/>
</dbReference>
<dbReference type="InterPro" id="IPR036179">
    <property type="entry name" value="Ig-like_dom_sf"/>
</dbReference>
<dbReference type="AlphaFoldDB" id="A0A9D4KNL6"/>
<reference evidence="1" key="1">
    <citation type="journal article" date="2019" name="bioRxiv">
        <title>The Genome of the Zebra Mussel, Dreissena polymorpha: A Resource for Invasive Species Research.</title>
        <authorList>
            <person name="McCartney M.A."/>
            <person name="Auch B."/>
            <person name="Kono T."/>
            <person name="Mallez S."/>
            <person name="Zhang Y."/>
            <person name="Obille A."/>
            <person name="Becker A."/>
            <person name="Abrahante J.E."/>
            <person name="Garbe J."/>
            <person name="Badalamenti J.P."/>
            <person name="Herman A."/>
            <person name="Mangelson H."/>
            <person name="Liachko I."/>
            <person name="Sullivan S."/>
            <person name="Sone E.D."/>
            <person name="Koren S."/>
            <person name="Silverstein K.A.T."/>
            <person name="Beckman K.B."/>
            <person name="Gohl D.M."/>
        </authorList>
    </citation>
    <scope>NUCLEOTIDE SEQUENCE</scope>
    <source>
        <strain evidence="1">Duluth1</strain>
        <tissue evidence="1">Whole animal</tissue>
    </source>
</reference>
<dbReference type="EMBL" id="JAIWYP010000004">
    <property type="protein sequence ID" value="KAH3842532.1"/>
    <property type="molecule type" value="Genomic_DNA"/>
</dbReference>
<accession>A0A9D4KNL6</accession>
<keyword evidence="2" id="KW-1185">Reference proteome</keyword>
<organism evidence="1 2">
    <name type="scientific">Dreissena polymorpha</name>
    <name type="common">Zebra mussel</name>
    <name type="synonym">Mytilus polymorpha</name>
    <dbReference type="NCBI Taxonomy" id="45954"/>
    <lineage>
        <taxon>Eukaryota</taxon>
        <taxon>Metazoa</taxon>
        <taxon>Spiralia</taxon>
        <taxon>Lophotrochozoa</taxon>
        <taxon>Mollusca</taxon>
        <taxon>Bivalvia</taxon>
        <taxon>Autobranchia</taxon>
        <taxon>Heteroconchia</taxon>
        <taxon>Euheterodonta</taxon>
        <taxon>Imparidentia</taxon>
        <taxon>Neoheterodontei</taxon>
        <taxon>Myida</taxon>
        <taxon>Dreissenoidea</taxon>
        <taxon>Dreissenidae</taxon>
        <taxon>Dreissena</taxon>
    </lineage>
</organism>
<proteinExistence type="predicted"/>
<evidence type="ECO:0000313" key="1">
    <source>
        <dbReference type="EMBL" id="KAH3842532.1"/>
    </source>
</evidence>
<protein>
    <submittedName>
        <fullName evidence="1">Uncharacterized protein</fullName>
    </submittedName>
</protein>
<dbReference type="SUPFAM" id="SSF48726">
    <property type="entry name" value="Immunoglobulin"/>
    <property type="match status" value="1"/>
</dbReference>
<sequence>MIGQCRGLNVFECSVKHPFSGHYKMTSNNDITRVTLTIAAFNETHAGEYCCSKESMKESTCQCIKVAGLNKRAMILSTTAVLFYSTF</sequence>